<accession>A0A6A6M3S6</accession>
<gene>
    <name evidence="3" type="ORF">GH714_019838</name>
</gene>
<feature type="region of interest" description="Disordered" evidence="2">
    <location>
        <begin position="1"/>
        <end position="29"/>
    </location>
</feature>
<organism evidence="3 4">
    <name type="scientific">Hevea brasiliensis</name>
    <name type="common">Para rubber tree</name>
    <name type="synonym">Siphonia brasiliensis</name>
    <dbReference type="NCBI Taxonomy" id="3981"/>
    <lineage>
        <taxon>Eukaryota</taxon>
        <taxon>Viridiplantae</taxon>
        <taxon>Streptophyta</taxon>
        <taxon>Embryophyta</taxon>
        <taxon>Tracheophyta</taxon>
        <taxon>Spermatophyta</taxon>
        <taxon>Magnoliopsida</taxon>
        <taxon>eudicotyledons</taxon>
        <taxon>Gunneridae</taxon>
        <taxon>Pentapetalae</taxon>
        <taxon>rosids</taxon>
        <taxon>fabids</taxon>
        <taxon>Malpighiales</taxon>
        <taxon>Euphorbiaceae</taxon>
        <taxon>Crotonoideae</taxon>
        <taxon>Micrandreae</taxon>
        <taxon>Hevea</taxon>
    </lineage>
</organism>
<reference evidence="3 4" key="1">
    <citation type="journal article" date="2020" name="Mol. Plant">
        <title>The Chromosome-Based Rubber Tree Genome Provides New Insights into Spurge Genome Evolution and Rubber Biosynthesis.</title>
        <authorList>
            <person name="Liu J."/>
            <person name="Shi C."/>
            <person name="Shi C.C."/>
            <person name="Li W."/>
            <person name="Zhang Q.J."/>
            <person name="Zhang Y."/>
            <person name="Li K."/>
            <person name="Lu H.F."/>
            <person name="Shi C."/>
            <person name="Zhu S.T."/>
            <person name="Xiao Z.Y."/>
            <person name="Nan H."/>
            <person name="Yue Y."/>
            <person name="Zhu X.G."/>
            <person name="Wu Y."/>
            <person name="Hong X.N."/>
            <person name="Fan G.Y."/>
            <person name="Tong Y."/>
            <person name="Zhang D."/>
            <person name="Mao C.L."/>
            <person name="Liu Y.L."/>
            <person name="Hao S.J."/>
            <person name="Liu W.Q."/>
            <person name="Lv M.Q."/>
            <person name="Zhang H.B."/>
            <person name="Liu Y."/>
            <person name="Hu-Tang G.R."/>
            <person name="Wang J.P."/>
            <person name="Wang J.H."/>
            <person name="Sun Y.H."/>
            <person name="Ni S.B."/>
            <person name="Chen W.B."/>
            <person name="Zhang X.C."/>
            <person name="Jiao Y.N."/>
            <person name="Eichler E.E."/>
            <person name="Li G.H."/>
            <person name="Liu X."/>
            <person name="Gao L.Z."/>
        </authorList>
    </citation>
    <scope>NUCLEOTIDE SEQUENCE [LARGE SCALE GENOMIC DNA]</scope>
    <source>
        <strain evidence="4">cv. GT1</strain>
        <tissue evidence="3">Leaf</tissue>
    </source>
</reference>
<feature type="region of interest" description="Disordered" evidence="2">
    <location>
        <begin position="151"/>
        <end position="205"/>
    </location>
</feature>
<feature type="compositionally biased region" description="Low complexity" evidence="2">
    <location>
        <begin position="180"/>
        <end position="205"/>
    </location>
</feature>
<comment type="caution">
    <text evidence="3">The sequence shown here is derived from an EMBL/GenBank/DDBJ whole genome shotgun (WGS) entry which is preliminary data.</text>
</comment>
<keyword evidence="4" id="KW-1185">Reference proteome</keyword>
<feature type="coiled-coil region" evidence="1">
    <location>
        <begin position="82"/>
        <end position="120"/>
    </location>
</feature>
<keyword evidence="1" id="KW-0175">Coiled coil</keyword>
<dbReference type="EMBL" id="JAAGAX010000008">
    <property type="protein sequence ID" value="KAF2306619.1"/>
    <property type="molecule type" value="Genomic_DNA"/>
</dbReference>
<proteinExistence type="predicted"/>
<evidence type="ECO:0008006" key="5">
    <source>
        <dbReference type="Google" id="ProtNLM"/>
    </source>
</evidence>
<evidence type="ECO:0000256" key="1">
    <source>
        <dbReference type="SAM" id="Coils"/>
    </source>
</evidence>
<dbReference type="PANTHER" id="PTHR36790">
    <property type="entry name" value="MYELIN TRANSCRIPTION FACTOR"/>
    <property type="match status" value="1"/>
</dbReference>
<protein>
    <recommendedName>
        <fullName evidence="5">High mobility group B protein 6</fullName>
    </recommendedName>
</protein>
<evidence type="ECO:0000313" key="4">
    <source>
        <dbReference type="Proteomes" id="UP000467840"/>
    </source>
</evidence>
<name>A0A6A6M3S6_HEVBR</name>
<dbReference type="AlphaFoldDB" id="A0A6A6M3S6"/>
<sequence>MHKVQSPVTGDQKLRPNCGRKPLQPRNSLANPVTEIQILKPKKEWIEISLASESNKENHPICTATPTKLVIEPLDASLAEELSAIRKKIERLRLDRQKTEKMLNEREKVLDMQMKELEQRGEIQKKLEIEVDRLYRLKELQSCSMRISPMRSLREKEHEKKIAQEHCQGKKPEEMEESVSGSRLMSPCLSSSSSSNSISSQLVAV</sequence>
<dbReference type="PANTHER" id="PTHR36790:SF1">
    <property type="entry name" value="MYELIN TRANSCRIPTION FACTOR"/>
    <property type="match status" value="1"/>
</dbReference>
<dbReference type="Proteomes" id="UP000467840">
    <property type="component" value="Chromosome 9"/>
</dbReference>
<evidence type="ECO:0000313" key="3">
    <source>
        <dbReference type="EMBL" id="KAF2306619.1"/>
    </source>
</evidence>
<feature type="compositionally biased region" description="Basic and acidic residues" evidence="2">
    <location>
        <begin position="152"/>
        <end position="173"/>
    </location>
</feature>
<evidence type="ECO:0000256" key="2">
    <source>
        <dbReference type="SAM" id="MobiDB-lite"/>
    </source>
</evidence>